<dbReference type="EMBL" id="NDXW01000001">
    <property type="protein sequence ID" value="RDH42782.1"/>
    <property type="molecule type" value="Genomic_DNA"/>
</dbReference>
<dbReference type="Pfam" id="PF05199">
    <property type="entry name" value="GMC_oxred_C"/>
    <property type="match status" value="1"/>
</dbReference>
<comment type="caution">
    <text evidence="7">The sequence shown here is derived from an EMBL/GenBank/DDBJ whole genome shotgun (WGS) entry which is preliminary data.</text>
</comment>
<reference evidence="7 8" key="1">
    <citation type="submission" date="2017-04" db="EMBL/GenBank/DDBJ databases">
        <title>Draft genome sequence of Zooshikella ganghwensis VG4 isolated from Red Sea sediments.</title>
        <authorList>
            <person name="Rehman Z."/>
            <person name="Alam I."/>
            <person name="Kamau A."/>
            <person name="Bajic V."/>
            <person name="Leiknes T."/>
        </authorList>
    </citation>
    <scope>NUCLEOTIDE SEQUENCE [LARGE SCALE GENOMIC DNA]</scope>
    <source>
        <strain evidence="7 8">VG4</strain>
    </source>
</reference>
<dbReference type="InterPro" id="IPR036188">
    <property type="entry name" value="FAD/NAD-bd_sf"/>
</dbReference>
<comment type="similarity">
    <text evidence="1">Belongs to the GMC oxidoreductase family.</text>
</comment>
<dbReference type="PANTHER" id="PTHR46056:SF12">
    <property type="entry name" value="LONG-CHAIN-ALCOHOL OXIDASE"/>
    <property type="match status" value="1"/>
</dbReference>
<keyword evidence="4" id="KW-0560">Oxidoreductase</keyword>
<dbReference type="SUPFAM" id="SSF51905">
    <property type="entry name" value="FAD/NAD(P)-binding domain"/>
    <property type="match status" value="1"/>
</dbReference>
<evidence type="ECO:0000256" key="4">
    <source>
        <dbReference type="ARBA" id="ARBA00023002"/>
    </source>
</evidence>
<dbReference type="Proteomes" id="UP000257039">
    <property type="component" value="Unassembled WGS sequence"/>
</dbReference>
<name>A0A4P9VLN3_9GAMM</name>
<dbReference type="PANTHER" id="PTHR46056">
    <property type="entry name" value="LONG-CHAIN-ALCOHOL OXIDASE"/>
    <property type="match status" value="1"/>
</dbReference>
<dbReference type="GO" id="GO:0050660">
    <property type="term" value="F:flavin adenine dinucleotide binding"/>
    <property type="evidence" value="ECO:0007669"/>
    <property type="project" value="InterPro"/>
</dbReference>
<dbReference type="InterPro" id="IPR007867">
    <property type="entry name" value="GMC_OxRtase_C"/>
</dbReference>
<proteinExistence type="inferred from homology"/>
<accession>A0A4P9VLN3</accession>
<dbReference type="GO" id="GO:0016614">
    <property type="term" value="F:oxidoreductase activity, acting on CH-OH group of donors"/>
    <property type="evidence" value="ECO:0007669"/>
    <property type="project" value="InterPro"/>
</dbReference>
<dbReference type="Gene3D" id="3.50.50.60">
    <property type="entry name" value="FAD/NAD(P)-binding domain"/>
    <property type="match status" value="2"/>
</dbReference>
<feature type="domain" description="Glucose-methanol-choline oxidoreductase N-terminal" evidence="5">
    <location>
        <begin position="18"/>
        <end position="277"/>
    </location>
</feature>
<evidence type="ECO:0000256" key="1">
    <source>
        <dbReference type="ARBA" id="ARBA00010790"/>
    </source>
</evidence>
<keyword evidence="8" id="KW-1185">Reference proteome</keyword>
<evidence type="ECO:0000256" key="2">
    <source>
        <dbReference type="ARBA" id="ARBA00022630"/>
    </source>
</evidence>
<keyword evidence="3" id="KW-0274">FAD</keyword>
<evidence type="ECO:0000313" key="8">
    <source>
        <dbReference type="Proteomes" id="UP000257039"/>
    </source>
</evidence>
<dbReference type="InterPro" id="IPR000172">
    <property type="entry name" value="GMC_OxRdtase_N"/>
</dbReference>
<protein>
    <submittedName>
        <fullName evidence="7">GMC family oxidoreductase</fullName>
    </submittedName>
</protein>
<evidence type="ECO:0000313" key="7">
    <source>
        <dbReference type="EMBL" id="RDH42782.1"/>
    </source>
</evidence>
<evidence type="ECO:0000256" key="3">
    <source>
        <dbReference type="ARBA" id="ARBA00022827"/>
    </source>
</evidence>
<evidence type="ECO:0000259" key="5">
    <source>
        <dbReference type="Pfam" id="PF00732"/>
    </source>
</evidence>
<evidence type="ECO:0000259" key="6">
    <source>
        <dbReference type="Pfam" id="PF05199"/>
    </source>
</evidence>
<dbReference type="AlphaFoldDB" id="A0A4P9VLN3"/>
<gene>
    <name evidence="7" type="ORF">B9G39_04565</name>
</gene>
<dbReference type="Pfam" id="PF00732">
    <property type="entry name" value="GMC_oxred_N"/>
    <property type="match status" value="1"/>
</dbReference>
<feature type="domain" description="Glucose-methanol-choline oxidoreductase C-terminal" evidence="6">
    <location>
        <begin position="406"/>
        <end position="461"/>
    </location>
</feature>
<sequence length="493" mass="54691">MSSTKNKNKDISPMNEIFDYVIVGSGAAGSVLSFYLTQAGASVCLVEAGKSFSYGEYPVDELTANSQLMWHGGADLNTQANLILLRGKTVGGGTVINQCLLDRFDTFAWNLFKQASNISWFTNEIMHPHYLAIEEQLSIQTISQAHWNNNAKLYAKSFDKLKLNYAPLQRGQSYCNNMDCIVCLGGCNRNSKQSMPATFLKLALRQKLKLISQYHVKNIIPGKNIISIYGNHITGPKVINARHCILSAGALGTTEILLRTGFANKLPALGKGFYCHPQFMYLAQCKDPVDAHIGNFQGIKSTDVRFRKQGFKLENVFARPIGIALLKSGYGLDHQQFMQKFRYLACIEVAIRDECPGFITLKNNRLAIHKILGDTDKQKVNSGKDVVFEMFNQLNVSHKEQPTYPIGLHLMGGCAIGNNSHSSVVNERFGVWSEPRLSIVDGSIFPIAPGINPSLTIMALAHRASQYLLRQHTQLQKTTNDIQISTATSTEYA</sequence>
<keyword evidence="2" id="KW-0285">Flavoprotein</keyword>
<organism evidence="7 8">
    <name type="scientific">Zooshikella ganghwensis</name>
    <dbReference type="NCBI Taxonomy" id="202772"/>
    <lineage>
        <taxon>Bacteria</taxon>
        <taxon>Pseudomonadati</taxon>
        <taxon>Pseudomonadota</taxon>
        <taxon>Gammaproteobacteria</taxon>
        <taxon>Oceanospirillales</taxon>
        <taxon>Zooshikellaceae</taxon>
        <taxon>Zooshikella</taxon>
    </lineage>
</organism>